<feature type="region of interest" description="Disordered" evidence="1">
    <location>
        <begin position="376"/>
        <end position="431"/>
    </location>
</feature>
<protein>
    <recommendedName>
        <fullName evidence="2">UspA domain-containing protein</fullName>
    </recommendedName>
</protein>
<dbReference type="InterPro" id="IPR006016">
    <property type="entry name" value="UspA"/>
</dbReference>
<evidence type="ECO:0000313" key="4">
    <source>
        <dbReference type="Proteomes" id="UP000019384"/>
    </source>
</evidence>
<dbReference type="AlphaFoldDB" id="W6MP70"/>
<sequence>MEQVQEPVVAPEPKHVVKTIDISSILPAPTYLPSISSLNLNDDGTDKDSAADGDETELDETSRNTRLNALLYDKAVADFGEDTNFPSSRTELRSASPSVYTASGQLLSPSLKPAGSAKKPAHIRPDMFEVRIMFETLSAAESSNLTLTLKTRHKDFRFSRISRTWLCGYDENECSLVALKWAVDEMMDDGDTIVCLRVLDKHPDEVRKAAEKYKRESSSIMDEIISQNVSDKAISIVFELSVGKVPKMIEKAISDYDPSILIVGTRGIQKTKFKDAFITPKSMSKYCLQFSSIPVIVVNPWYVSTPLNISANNSSVNLTDENPIDDLSAVFKERLENYVTSPIGTPTARPLLAHQDSSGSISHISLDSSVEPRSRLSKFRRALSPAPSPSQSPLMSPSDERALSPVRSRGMSPGGSLLPRNWLKKKTQSER</sequence>
<evidence type="ECO:0000259" key="2">
    <source>
        <dbReference type="Pfam" id="PF00582"/>
    </source>
</evidence>
<feature type="domain" description="UspA" evidence="2">
    <location>
        <begin position="166"/>
        <end position="298"/>
    </location>
</feature>
<reference evidence="3" key="1">
    <citation type="submission" date="2013-12" db="EMBL/GenBank/DDBJ databases">
        <authorList>
            <person name="Genoscope - CEA"/>
        </authorList>
    </citation>
    <scope>NUCLEOTIDE SEQUENCE</scope>
    <source>
        <strain evidence="3">CBS 1993</strain>
    </source>
</reference>
<dbReference type="Gene3D" id="3.40.50.620">
    <property type="entry name" value="HUPs"/>
    <property type="match status" value="1"/>
</dbReference>
<feature type="compositionally biased region" description="Basic residues" evidence="1">
    <location>
        <begin position="422"/>
        <end position="431"/>
    </location>
</feature>
<dbReference type="RefSeq" id="XP_022460464.1">
    <property type="nucleotide sequence ID" value="XM_022601193.1"/>
</dbReference>
<dbReference type="PANTHER" id="PTHR47815:SF1">
    <property type="entry name" value="UNIVERSAL STRESS PROTEIN A FAMILY PROTEIN C25B2.10"/>
    <property type="match status" value="1"/>
</dbReference>
<dbReference type="InterPro" id="IPR014729">
    <property type="entry name" value="Rossmann-like_a/b/a_fold"/>
</dbReference>
<dbReference type="SUPFAM" id="SSF52402">
    <property type="entry name" value="Adenine nucleotide alpha hydrolases-like"/>
    <property type="match status" value="1"/>
</dbReference>
<proteinExistence type="predicted"/>
<gene>
    <name evidence="3" type="ORF">KUCA_T00004457001</name>
</gene>
<feature type="region of interest" description="Disordered" evidence="1">
    <location>
        <begin position="37"/>
        <end position="62"/>
    </location>
</feature>
<dbReference type="EMBL" id="HG793129">
    <property type="protein sequence ID" value="CDK28474.1"/>
    <property type="molecule type" value="Genomic_DNA"/>
</dbReference>
<dbReference type="CDD" id="cd23659">
    <property type="entry name" value="USP_At3g01520-like"/>
    <property type="match status" value="1"/>
</dbReference>
<evidence type="ECO:0000313" key="3">
    <source>
        <dbReference type="EMBL" id="CDK28474.1"/>
    </source>
</evidence>
<dbReference type="OrthoDB" id="843225at2759"/>
<dbReference type="Proteomes" id="UP000019384">
    <property type="component" value="Unassembled WGS sequence"/>
</dbReference>
<dbReference type="Pfam" id="PF00582">
    <property type="entry name" value="Usp"/>
    <property type="match status" value="1"/>
</dbReference>
<organism evidence="3 4">
    <name type="scientific">Kuraishia capsulata CBS 1993</name>
    <dbReference type="NCBI Taxonomy" id="1382522"/>
    <lineage>
        <taxon>Eukaryota</taxon>
        <taxon>Fungi</taxon>
        <taxon>Dikarya</taxon>
        <taxon>Ascomycota</taxon>
        <taxon>Saccharomycotina</taxon>
        <taxon>Pichiomycetes</taxon>
        <taxon>Pichiales</taxon>
        <taxon>Pichiaceae</taxon>
        <taxon>Kuraishia</taxon>
    </lineage>
</organism>
<evidence type="ECO:0000256" key="1">
    <source>
        <dbReference type="SAM" id="MobiDB-lite"/>
    </source>
</evidence>
<accession>W6MP70</accession>
<dbReference type="PANTHER" id="PTHR47815">
    <property type="entry name" value="UNIVERSAL STRESS PROTEIN A FAMILY PROTEIN C25B2.10"/>
    <property type="match status" value="1"/>
</dbReference>
<dbReference type="STRING" id="1382522.W6MP70"/>
<keyword evidence="4" id="KW-1185">Reference proteome</keyword>
<dbReference type="GeneID" id="34521852"/>
<dbReference type="HOGENOM" id="CLU_735875_0_0_1"/>
<reference evidence="3" key="2">
    <citation type="submission" date="2014-02" db="EMBL/GenBank/DDBJ databases">
        <title>Complete DNA sequence of /Kuraishia capsulata/ illustrates novel genomic features among budding yeasts (/Saccharomycotina/).</title>
        <authorList>
            <person name="Morales L."/>
            <person name="Noel B."/>
            <person name="Porcel B."/>
            <person name="Marcet-Houben M."/>
            <person name="Hullo M-F."/>
            <person name="Sacerdot C."/>
            <person name="Tekaia F."/>
            <person name="Leh-Louis V."/>
            <person name="Despons L."/>
            <person name="Khanna V."/>
            <person name="Aury J-M."/>
            <person name="Barbe V."/>
            <person name="Couloux A."/>
            <person name="Labadie K."/>
            <person name="Pelletier E."/>
            <person name="Souciet J-L."/>
            <person name="Boekhout T."/>
            <person name="Gabaldon T."/>
            <person name="Wincker P."/>
            <person name="Dujon B."/>
        </authorList>
    </citation>
    <scope>NUCLEOTIDE SEQUENCE</scope>
    <source>
        <strain evidence="3">CBS 1993</strain>
    </source>
</reference>
<name>W6MP70_9ASCO</name>